<dbReference type="RefSeq" id="WP_183581266.1">
    <property type="nucleotide sequence ID" value="NZ_JACHXJ010000001.1"/>
</dbReference>
<evidence type="ECO:0000313" key="3">
    <source>
        <dbReference type="Proteomes" id="UP000517523"/>
    </source>
</evidence>
<comment type="caution">
    <text evidence="2">The sequence shown here is derived from an EMBL/GenBank/DDBJ whole genome shotgun (WGS) entry which is preliminary data.</text>
</comment>
<dbReference type="AlphaFoldDB" id="A0A839TNS8"/>
<dbReference type="PROSITE" id="PS51257">
    <property type="entry name" value="PROKAR_LIPOPROTEIN"/>
    <property type="match status" value="1"/>
</dbReference>
<keyword evidence="1" id="KW-0732">Signal</keyword>
<protein>
    <submittedName>
        <fullName evidence="2">Uncharacterized protein</fullName>
    </submittedName>
</protein>
<proteinExistence type="predicted"/>
<organism evidence="2 3">
    <name type="scientific">Paenibacillus rhizosphaerae</name>
    <dbReference type="NCBI Taxonomy" id="297318"/>
    <lineage>
        <taxon>Bacteria</taxon>
        <taxon>Bacillati</taxon>
        <taxon>Bacillota</taxon>
        <taxon>Bacilli</taxon>
        <taxon>Bacillales</taxon>
        <taxon>Paenibacillaceae</taxon>
        <taxon>Paenibacillus</taxon>
    </lineage>
</organism>
<reference evidence="2 3" key="1">
    <citation type="submission" date="2020-08" db="EMBL/GenBank/DDBJ databases">
        <title>Genomic Encyclopedia of Type Strains, Phase III (KMG-III): the genomes of soil and plant-associated and newly described type strains.</title>
        <authorList>
            <person name="Whitman W."/>
        </authorList>
    </citation>
    <scope>NUCLEOTIDE SEQUENCE [LARGE SCALE GENOMIC DNA]</scope>
    <source>
        <strain evidence="2 3">CECT 5831</strain>
    </source>
</reference>
<feature type="chain" id="PRO_5033054993" evidence="1">
    <location>
        <begin position="26"/>
        <end position="98"/>
    </location>
</feature>
<sequence>MFKKISSLISLGTAISCLLVSTGSANPGEYGVSEHRYIGPEENFQQQLATQAIYTDFGEFVRVKKKGDFKEKEIARSFEEINSKTKELVFDYGVFIKK</sequence>
<dbReference type="Proteomes" id="UP000517523">
    <property type="component" value="Unassembled WGS sequence"/>
</dbReference>
<feature type="signal peptide" evidence="1">
    <location>
        <begin position="1"/>
        <end position="25"/>
    </location>
</feature>
<name>A0A839TNS8_9BACL</name>
<dbReference type="EMBL" id="JACHXJ010000001">
    <property type="protein sequence ID" value="MBB3127078.1"/>
    <property type="molecule type" value="Genomic_DNA"/>
</dbReference>
<accession>A0A839TNS8</accession>
<gene>
    <name evidence="2" type="ORF">FHS19_001732</name>
</gene>
<evidence type="ECO:0000313" key="2">
    <source>
        <dbReference type="EMBL" id="MBB3127078.1"/>
    </source>
</evidence>
<evidence type="ECO:0000256" key="1">
    <source>
        <dbReference type="SAM" id="SignalP"/>
    </source>
</evidence>